<comment type="caution">
    <text evidence="2">The sequence shown here is derived from an EMBL/GenBank/DDBJ whole genome shotgun (WGS) entry which is preliminary data.</text>
</comment>
<protein>
    <submittedName>
        <fullName evidence="2">Uncharacterized protein</fullName>
    </submittedName>
</protein>
<keyword evidence="1" id="KW-0472">Membrane</keyword>
<dbReference type="Proteomes" id="UP000285712">
    <property type="component" value="Unassembled WGS sequence"/>
</dbReference>
<feature type="transmembrane region" description="Helical" evidence="1">
    <location>
        <begin position="1642"/>
        <end position="1664"/>
    </location>
</feature>
<evidence type="ECO:0000256" key="1">
    <source>
        <dbReference type="SAM" id="Phobius"/>
    </source>
</evidence>
<evidence type="ECO:0000313" key="2">
    <source>
        <dbReference type="EMBL" id="RHZ02843.1"/>
    </source>
</evidence>
<evidence type="ECO:0000313" key="3">
    <source>
        <dbReference type="Proteomes" id="UP000285712"/>
    </source>
</evidence>
<reference evidence="2 3" key="1">
    <citation type="submission" date="2018-08" db="EMBL/GenBank/DDBJ databases">
        <title>Aphanomyces genome sequencing and annotation.</title>
        <authorList>
            <person name="Minardi D."/>
            <person name="Oidtmann B."/>
            <person name="Van Der Giezen M."/>
            <person name="Studholme D.J."/>
        </authorList>
    </citation>
    <scope>NUCLEOTIDE SEQUENCE [LARGE SCALE GENOMIC DNA]</scope>
    <source>
        <strain evidence="2 3">Sv</strain>
    </source>
</reference>
<name>A0A3R6X9V7_APHAT</name>
<organism evidence="2 3">
    <name type="scientific">Aphanomyces astaci</name>
    <name type="common">Crayfish plague agent</name>
    <dbReference type="NCBI Taxonomy" id="112090"/>
    <lineage>
        <taxon>Eukaryota</taxon>
        <taxon>Sar</taxon>
        <taxon>Stramenopiles</taxon>
        <taxon>Oomycota</taxon>
        <taxon>Saprolegniomycetes</taxon>
        <taxon>Saprolegniales</taxon>
        <taxon>Verrucalvaceae</taxon>
        <taxon>Aphanomyces</taxon>
    </lineage>
</organism>
<dbReference type="EMBL" id="QUTG01000163">
    <property type="protein sequence ID" value="RHZ02843.1"/>
    <property type="molecule type" value="Genomic_DNA"/>
</dbReference>
<feature type="transmembrane region" description="Helical" evidence="1">
    <location>
        <begin position="763"/>
        <end position="782"/>
    </location>
</feature>
<feature type="transmembrane region" description="Helical" evidence="1">
    <location>
        <begin position="589"/>
        <end position="614"/>
    </location>
</feature>
<sequence>MTRVTVGNATEPAATAPRRPRWAAFGGLAYLVVSLVSSALYLVRIHPSLTNDYWWPDFNSTGVQTFLGDVYNLHLTQSQRGAFPLFDSDSSVYSTKSYANNDTRIEWSASYGRQLLLDEIPLAMAVNGLRKLNLEVNLMMVAPYCWLDINRTFAMAHTFKRQRRCEATKQSNAGLYMETVTRNCAANSMYTTTQRQEINGTIFSTLRLTKEGQWWIQAMENHQELLPVDDEVAYWTSRGLTRWKTPMQNLNQDGIDDSIAIRNALGYEQTMHIKKLSTFGRSVGRWTTLAAYDGIWNDLYICHSIGASVLLDANNSLPNLGIDWDYDVYYPPNTVGANLVRQTIGPFLSIDVEWVGVPPILQAFHRAFQKQVAVVYNEDNKARLRVTNVDPIPASWRDSPYTLYYGGNPMCPFGEGQPYIQPSFGFYDDCTSQVRHSLRLTPEAALFAMHIMTPLGADKVRTSCQLCTNDTADACASYLLDLQHNIHLDTEVPSLELLQAARALDIAFIQLASDNGSSFVLSQPMVPSDTSDPWTMFGWVMMYDWLQGDREAYNFEGDHGNVTLLTQTHPVKFSMVANPTELRSHACKYIWYISVYVTFLLTGVGALIVLYALVYRFQFDGTHLLQFNRVAGAVWIGRPMLFLRGMTALVVLSTVPVTFVQSGGLSTLQWAPRSIVESCLLAGEGTWLTYVLQDIFSPMTHHAGWFVPTSSCVVWGVLLVLDQSRGLDVTSVIHPTCVLGQLGAQITCESGVVEIGSSARFKLLWAICAVLPVTLWLVAWLLRTWKHTTPIVFCGNQVLAPAAATSYLHVDDGEKLEPVASVMCGLLHLPHDIAFDIKLWRKFRRTKFTSIMVENPPLLPSVPYKAVPVSNATSRLFGFACLGLVYMVGTVVASYTYLVVTQSTMTNDVWWASFNATGHQTFLTNWFSNQLLLSPALDATHIDQLQYGDVVNTYDSNQTSIMTAPMYPASIQDQVHSDLHAVVVGLRSTHSCDLPWIASSYCFVDFGQSWEMAVSAARQVKCKLDATNGALYLESILRNADWAIMEPCWGAALQRSVFDHVQSSSKGQQWVVAMTSLESKVPVPDEVAAWRSFNVTAYSPHWQNHKQMGIVETADIQNAFGLAYPLTIRKIAPEYQSSSPTSFRMQWPLASLLWAVGSTNTSGVAGHSLVRSSPEFAFSNESSVESLLVRNGTLPFPLDAGLALTRTTFGPFGTMAMKRIAPPLPLRVLYQNLTQAILISIGDNATALDVFSSIEILTMFTPDIAAWRGLSHIGGNFMCSLGSHVEPKLSGLFPLDGSCATNEIEQTLDTKISSMAALLTQSTRPQTLIEHTCVHETFAKGSCKDALLQGVRFFESTMLPRQLLALVDLANATKHTIQSMYSPQIVQYTWDGQPQSNAALSHVGVFDEPTFEFFAWLYMFEWMLGYREVVQFDGAFASMTVVSGRPSNVMFEVNALEVPLNVAFYLRSALQYFTMVLLIVAFVVCLTILVNRGYIEGVNMFEFNRVAGLVWIGRPLMLLRGVTATCILSTATLHLVRPNNMHAGFTQLASSPPNAITTILSCGEMGWVVYILNDVFSVVTTDTTSRYAWKSSTSVWLAAGVWSLVSPVQHVVRIDRQCIVHQMDFSLTCQSGVLEIGSVHRFAGLLVLAMVCCVGCFVLDRVCFARRGAAKRATSLLLHAVAQDQFDLRHWNHHGVYYLDRASAVLNGLLTFRTPSGTFVVMDVKAWQVLIIRPQDHHGGGPLPLAFSAALPLVD</sequence>
<dbReference type="VEuPathDB" id="FungiDB:H257_14627"/>
<accession>A0A3R6X9V7</accession>
<keyword evidence="1" id="KW-0812">Transmembrane</keyword>
<feature type="transmembrane region" description="Helical" evidence="1">
    <location>
        <begin position="22"/>
        <end position="43"/>
    </location>
</feature>
<feature type="transmembrane region" description="Helical" evidence="1">
    <location>
        <begin position="1516"/>
        <end position="1536"/>
    </location>
</feature>
<keyword evidence="1" id="KW-1133">Transmembrane helix</keyword>
<feature type="transmembrane region" description="Helical" evidence="1">
    <location>
        <begin position="1472"/>
        <end position="1495"/>
    </location>
</feature>
<gene>
    <name evidence="2" type="ORF">DYB35_006487</name>
</gene>
<feature type="transmembrane region" description="Helical" evidence="1">
    <location>
        <begin position="635"/>
        <end position="655"/>
    </location>
</feature>
<feature type="transmembrane region" description="Helical" evidence="1">
    <location>
        <begin position="876"/>
        <end position="898"/>
    </location>
</feature>
<proteinExistence type="predicted"/>